<proteinExistence type="predicted"/>
<dbReference type="GO" id="GO:0019867">
    <property type="term" value="C:outer membrane"/>
    <property type="evidence" value="ECO:0007669"/>
    <property type="project" value="InterPro"/>
</dbReference>
<evidence type="ECO:0000313" key="3">
    <source>
        <dbReference type="Proteomes" id="UP000198711"/>
    </source>
</evidence>
<dbReference type="Pfam" id="PF14292">
    <property type="entry name" value="SusE"/>
    <property type="match status" value="1"/>
</dbReference>
<evidence type="ECO:0000259" key="1">
    <source>
        <dbReference type="Pfam" id="PF14292"/>
    </source>
</evidence>
<dbReference type="InterPro" id="IPR025970">
    <property type="entry name" value="SusE"/>
</dbReference>
<sequence>MKYAQYIMTVLVMVMVMCGCKKENYAELNKGNTVLALSASVNTIVLQEKNRDNDALILNWTSGSNKGTNASIRYTLQLAKQGTNFANPISLDMGLAVYSNKFSVRTLNDSLRNHFNATPGTVFMLETRIIAQTQVAGISADISPVAVISVTTYQPVTKTLYLIGDAAPNGWDNTKAVALTAIATEPGGFTWTGQLNIGDFKFLTTLGQWIPTYNKSATAADSLFYRTDFGQADDKFHISANGIYTLKVNLLSMKIVINQPVQPTTPPYSRLWIVGDATPNGWNISAPNEMRVDSGNMFVFNYNELLNAGEFKIPTATGNWGTDYYMPLANHPALSATDVQLVRGGSPDNKWQITTAGPYKIKLDLLNMKINIQPFTPYKQLWLVGDATPVGWNINSPAPMTADPTNPYLFTWQGAMTAGEFKIPTTTGNWGCDYFMPMVNHQPISSTLAKFIPSGNPDNKWQITVPGNYKVTLDQLHETIQIQKL</sequence>
<keyword evidence="3" id="KW-1185">Reference proteome</keyword>
<dbReference type="AlphaFoldDB" id="A0A8X8LFN3"/>
<name>A0A8X8LFN3_9BACT</name>
<dbReference type="PROSITE" id="PS51257">
    <property type="entry name" value="PROKAR_LIPOPROTEIN"/>
    <property type="match status" value="1"/>
</dbReference>
<dbReference type="GO" id="GO:2001070">
    <property type="term" value="F:starch binding"/>
    <property type="evidence" value="ECO:0007669"/>
    <property type="project" value="InterPro"/>
</dbReference>
<accession>A0A8X8LFN3</accession>
<evidence type="ECO:0000313" key="2">
    <source>
        <dbReference type="EMBL" id="SDX45803.1"/>
    </source>
</evidence>
<feature type="domain" description="SusE outer membrane protein" evidence="1">
    <location>
        <begin position="26"/>
        <end position="129"/>
    </location>
</feature>
<dbReference type="EMBL" id="FNNO01000016">
    <property type="protein sequence ID" value="SDX45803.1"/>
    <property type="molecule type" value="Genomic_DNA"/>
</dbReference>
<gene>
    <name evidence="2" type="ORF">SAMN05444410_11674</name>
</gene>
<dbReference type="RefSeq" id="WP_026774100.1">
    <property type="nucleotide sequence ID" value="NZ_FNNO01000016.1"/>
</dbReference>
<organism evidence="2 3">
    <name type="scientific">Hydrobacter penzbergensis</name>
    <dbReference type="NCBI Taxonomy" id="1235997"/>
    <lineage>
        <taxon>Bacteria</taxon>
        <taxon>Pseudomonadati</taxon>
        <taxon>Bacteroidota</taxon>
        <taxon>Chitinophagia</taxon>
        <taxon>Chitinophagales</taxon>
        <taxon>Chitinophagaceae</taxon>
        <taxon>Hydrobacter</taxon>
    </lineage>
</organism>
<protein>
    <recommendedName>
        <fullName evidence="1">SusE outer membrane protein domain-containing protein</fullName>
    </recommendedName>
</protein>
<comment type="caution">
    <text evidence="2">The sequence shown here is derived from an EMBL/GenBank/DDBJ whole genome shotgun (WGS) entry which is preliminary data.</text>
</comment>
<reference evidence="2 3" key="1">
    <citation type="submission" date="2016-10" db="EMBL/GenBank/DDBJ databases">
        <authorList>
            <person name="Varghese N."/>
            <person name="Submissions S."/>
        </authorList>
    </citation>
    <scope>NUCLEOTIDE SEQUENCE [LARGE SCALE GENOMIC DNA]</scope>
    <source>
        <strain evidence="2 3">DSM 25353</strain>
    </source>
</reference>
<dbReference type="Proteomes" id="UP000198711">
    <property type="component" value="Unassembled WGS sequence"/>
</dbReference>
<dbReference type="Gene3D" id="2.60.40.3620">
    <property type="match status" value="3"/>
</dbReference>